<feature type="region of interest" description="Disordered" evidence="6">
    <location>
        <begin position="1"/>
        <end position="41"/>
    </location>
</feature>
<protein>
    <recommendedName>
        <fullName evidence="5">Demethylmenaquinone methyltransferase</fullName>
        <ecNumber evidence="5">2.1.1.163</ecNumber>
    </recommendedName>
</protein>
<evidence type="ECO:0000313" key="7">
    <source>
        <dbReference type="EMBL" id="TWU01861.1"/>
    </source>
</evidence>
<proteinExistence type="inferred from homology"/>
<dbReference type="PROSITE" id="PS51608">
    <property type="entry name" value="SAM_MT_UBIE"/>
    <property type="match status" value="1"/>
</dbReference>
<feature type="binding site" evidence="5">
    <location>
        <begin position="149"/>
        <end position="150"/>
    </location>
    <ligand>
        <name>S-adenosyl-L-methionine</name>
        <dbReference type="ChEBI" id="CHEBI:59789"/>
    </ligand>
</feature>
<dbReference type="GO" id="GO:0032259">
    <property type="term" value="P:methylation"/>
    <property type="evidence" value="ECO:0007669"/>
    <property type="project" value="UniProtKB-KW"/>
</dbReference>
<dbReference type="SUPFAM" id="SSF53335">
    <property type="entry name" value="S-adenosyl-L-methionine-dependent methyltransferases"/>
    <property type="match status" value="1"/>
</dbReference>
<comment type="similarity">
    <text evidence="5">Belongs to the class I-like SAM-binding methyltransferase superfamily. MenG/UbiE family.</text>
</comment>
<dbReference type="PROSITE" id="PS01184">
    <property type="entry name" value="UBIE_2"/>
    <property type="match status" value="1"/>
</dbReference>
<reference evidence="7 8" key="1">
    <citation type="submission" date="2019-02" db="EMBL/GenBank/DDBJ databases">
        <title>Deep-cultivation of Planctomycetes and their phenomic and genomic characterization uncovers novel biology.</title>
        <authorList>
            <person name="Wiegand S."/>
            <person name="Jogler M."/>
            <person name="Boedeker C."/>
            <person name="Pinto D."/>
            <person name="Vollmers J."/>
            <person name="Rivas-Marin E."/>
            <person name="Kohn T."/>
            <person name="Peeters S.H."/>
            <person name="Heuer A."/>
            <person name="Rast P."/>
            <person name="Oberbeckmann S."/>
            <person name="Bunk B."/>
            <person name="Jeske O."/>
            <person name="Meyerdierks A."/>
            <person name="Storesund J.E."/>
            <person name="Kallscheuer N."/>
            <person name="Luecker S."/>
            <person name="Lage O.M."/>
            <person name="Pohl T."/>
            <person name="Merkel B.J."/>
            <person name="Hornburger P."/>
            <person name="Mueller R.-W."/>
            <person name="Bruemmer F."/>
            <person name="Labrenz M."/>
            <person name="Spormann A.M."/>
            <person name="Op Den Camp H."/>
            <person name="Overmann J."/>
            <person name="Amann R."/>
            <person name="Jetten M.S.M."/>
            <person name="Mascher T."/>
            <person name="Medema M.H."/>
            <person name="Devos D.P."/>
            <person name="Kaster A.-K."/>
            <person name="Ovreas L."/>
            <person name="Rohde M."/>
            <person name="Galperin M.Y."/>
            <person name="Jogler C."/>
        </authorList>
    </citation>
    <scope>NUCLEOTIDE SEQUENCE [LARGE SCALE GENOMIC DNA]</scope>
    <source>
        <strain evidence="7 8">Pla100</strain>
    </source>
</reference>
<keyword evidence="4 5" id="KW-0949">S-adenosyl-L-methionine</keyword>
<dbReference type="RefSeq" id="WP_231602815.1">
    <property type="nucleotide sequence ID" value="NZ_SJPM01000002.1"/>
</dbReference>
<dbReference type="EMBL" id="SJPM01000002">
    <property type="protein sequence ID" value="TWU01861.1"/>
    <property type="molecule type" value="Genomic_DNA"/>
</dbReference>
<dbReference type="EC" id="2.1.1.163" evidence="5"/>
<dbReference type="PROSITE" id="PS01183">
    <property type="entry name" value="UBIE_1"/>
    <property type="match status" value="1"/>
</dbReference>
<evidence type="ECO:0000256" key="6">
    <source>
        <dbReference type="SAM" id="MobiDB-lite"/>
    </source>
</evidence>
<accession>A0A5C6AQV9</accession>
<dbReference type="InterPro" id="IPR004033">
    <property type="entry name" value="UbiE/COQ5_MeTrFase"/>
</dbReference>
<dbReference type="UniPathway" id="UPA00079">
    <property type="reaction ID" value="UER00169"/>
</dbReference>
<organism evidence="7 8">
    <name type="scientific">Neorhodopirellula pilleata</name>
    <dbReference type="NCBI Taxonomy" id="2714738"/>
    <lineage>
        <taxon>Bacteria</taxon>
        <taxon>Pseudomonadati</taxon>
        <taxon>Planctomycetota</taxon>
        <taxon>Planctomycetia</taxon>
        <taxon>Pirellulales</taxon>
        <taxon>Pirellulaceae</taxon>
        <taxon>Neorhodopirellula</taxon>
    </lineage>
</organism>
<dbReference type="InterPro" id="IPR029063">
    <property type="entry name" value="SAM-dependent_MTases_sf"/>
</dbReference>
<dbReference type="HAMAP" id="MF_01813">
    <property type="entry name" value="MenG_UbiE_methyltr"/>
    <property type="match status" value="1"/>
</dbReference>
<dbReference type="Gene3D" id="3.40.50.150">
    <property type="entry name" value="Vaccinia Virus protein VP39"/>
    <property type="match status" value="1"/>
</dbReference>
<keyword evidence="1 5" id="KW-0474">Menaquinone biosynthesis</keyword>
<feature type="region of interest" description="Disordered" evidence="6">
    <location>
        <begin position="284"/>
        <end position="309"/>
    </location>
</feature>
<dbReference type="PANTHER" id="PTHR43591:SF24">
    <property type="entry name" value="2-METHOXY-6-POLYPRENYL-1,4-BENZOQUINOL METHYLASE, MITOCHONDRIAL"/>
    <property type="match status" value="1"/>
</dbReference>
<dbReference type="NCBIfam" id="NF001244">
    <property type="entry name" value="PRK00216.1-5"/>
    <property type="match status" value="1"/>
</dbReference>
<comment type="caution">
    <text evidence="7">The sequence shown here is derived from an EMBL/GenBank/DDBJ whole genome shotgun (WGS) entry which is preliminary data.</text>
</comment>
<dbReference type="NCBIfam" id="TIGR01934">
    <property type="entry name" value="MenG_MenH_UbiE"/>
    <property type="match status" value="1"/>
</dbReference>
<keyword evidence="3 5" id="KW-0808">Transferase</keyword>
<evidence type="ECO:0000313" key="8">
    <source>
        <dbReference type="Proteomes" id="UP000316213"/>
    </source>
</evidence>
<sequence length="356" mass="38973">MSVPEPNSSAHPRADAQEGGPAPHPDGTSKQTPNQELDKSAQRVREMFRQIAPRYDTMNHLLSLNIDKWWRKKAVARLKVQGDDPILDVCCGTGDLAIAIAESVDTDVQVIGSDFCHAMLEIARDKEDARTLDARGGSGRKTIPFFEADSMSLPFAENHFQCVTVAFGLRNIADTDAGLREMVRVCRPGGQVMVLEFSQPWLPILKQLYGFYFRYVLPKVGQMLARNDKSAYEYLPASVGQFPSGEALALRLKDAGLTDVKYYALTLGVATIYCGNKPVDAETGKEREKCGGDFQSPSPDTSPAQSSLVSRLRPGNTLSWRLPPLIPGSADGACGALRSQARAWERACVRLRVATS</sequence>
<dbReference type="Proteomes" id="UP000316213">
    <property type="component" value="Unassembled WGS sequence"/>
</dbReference>
<dbReference type="InterPro" id="IPR023576">
    <property type="entry name" value="UbiE/COQ5_MeTrFase_CS"/>
</dbReference>
<dbReference type="GO" id="GO:0043770">
    <property type="term" value="F:demethylmenaquinone methyltransferase activity"/>
    <property type="evidence" value="ECO:0007669"/>
    <property type="project" value="UniProtKB-UniRule"/>
</dbReference>
<comment type="pathway">
    <text evidence="5">Quinol/quinone metabolism; menaquinone biosynthesis; menaquinol from 1,4-dihydroxy-2-naphthoate: step 2/2.</text>
</comment>
<feature type="binding site" evidence="5">
    <location>
        <position position="93"/>
    </location>
    <ligand>
        <name>S-adenosyl-L-methionine</name>
        <dbReference type="ChEBI" id="CHEBI:59789"/>
    </ligand>
</feature>
<keyword evidence="2 5" id="KW-0489">Methyltransferase</keyword>
<dbReference type="GO" id="GO:0009234">
    <property type="term" value="P:menaquinone biosynthetic process"/>
    <property type="evidence" value="ECO:0007669"/>
    <property type="project" value="UniProtKB-UniRule"/>
</dbReference>
<comment type="caution">
    <text evidence="5">Lacks conserved residue(s) required for the propagation of feature annotation.</text>
</comment>
<evidence type="ECO:0000256" key="5">
    <source>
        <dbReference type="HAMAP-Rule" id="MF_01813"/>
    </source>
</evidence>
<dbReference type="CDD" id="cd02440">
    <property type="entry name" value="AdoMet_MTases"/>
    <property type="match status" value="1"/>
</dbReference>
<keyword evidence="8" id="KW-1185">Reference proteome</keyword>
<dbReference type="PANTHER" id="PTHR43591">
    <property type="entry name" value="METHYLTRANSFERASE"/>
    <property type="match status" value="1"/>
</dbReference>
<gene>
    <name evidence="7" type="primary">ubiE_1</name>
    <name evidence="5" type="synonym">menG</name>
    <name evidence="7" type="ORF">Pla100_15970</name>
</gene>
<evidence type="ECO:0000256" key="1">
    <source>
        <dbReference type="ARBA" id="ARBA00022428"/>
    </source>
</evidence>
<feature type="compositionally biased region" description="Polar residues" evidence="6">
    <location>
        <begin position="295"/>
        <end position="309"/>
    </location>
</feature>
<feature type="binding site" evidence="5">
    <location>
        <position position="114"/>
    </location>
    <ligand>
        <name>S-adenosyl-L-methionine</name>
        <dbReference type="ChEBI" id="CHEBI:59789"/>
    </ligand>
</feature>
<feature type="compositionally biased region" description="Polar residues" evidence="6">
    <location>
        <begin position="1"/>
        <end position="10"/>
    </location>
</feature>
<evidence type="ECO:0000256" key="3">
    <source>
        <dbReference type="ARBA" id="ARBA00022679"/>
    </source>
</evidence>
<evidence type="ECO:0000256" key="4">
    <source>
        <dbReference type="ARBA" id="ARBA00022691"/>
    </source>
</evidence>
<evidence type="ECO:0000256" key="2">
    <source>
        <dbReference type="ARBA" id="ARBA00022603"/>
    </source>
</evidence>
<comment type="catalytic activity">
    <reaction evidence="5">
        <text>a 2-demethylmenaquinol + S-adenosyl-L-methionine = a menaquinol + S-adenosyl-L-homocysteine + H(+)</text>
        <dbReference type="Rhea" id="RHEA:42640"/>
        <dbReference type="Rhea" id="RHEA-COMP:9539"/>
        <dbReference type="Rhea" id="RHEA-COMP:9563"/>
        <dbReference type="ChEBI" id="CHEBI:15378"/>
        <dbReference type="ChEBI" id="CHEBI:18151"/>
        <dbReference type="ChEBI" id="CHEBI:55437"/>
        <dbReference type="ChEBI" id="CHEBI:57856"/>
        <dbReference type="ChEBI" id="CHEBI:59789"/>
        <dbReference type="EC" id="2.1.1.163"/>
    </reaction>
</comment>
<dbReference type="AlphaFoldDB" id="A0A5C6AQV9"/>
<dbReference type="Pfam" id="PF01209">
    <property type="entry name" value="Ubie_methyltran"/>
    <property type="match status" value="1"/>
</dbReference>
<name>A0A5C6AQV9_9BACT</name>
<comment type="function">
    <text evidence="5">Methyltransferase required for the conversion of demethylmenaquinol (DMKH2) to menaquinol (MKH2).</text>
</comment>